<evidence type="ECO:0000256" key="2">
    <source>
        <dbReference type="ARBA" id="ARBA00023242"/>
    </source>
</evidence>
<dbReference type="GO" id="GO:0180010">
    <property type="term" value="P:co-transcriptional mRNA 3'-end processing, cleavage and polyadenylation pathway"/>
    <property type="evidence" value="ECO:0007669"/>
    <property type="project" value="UniProtKB-UniRule"/>
</dbReference>
<dbReference type="InterPro" id="IPR011990">
    <property type="entry name" value="TPR-like_helical_dom_sf"/>
</dbReference>
<dbReference type="PANTHER" id="PTHR19980:SF0">
    <property type="entry name" value="CLEAVAGE STIMULATION FACTOR SUBUNIT 3"/>
    <property type="match status" value="1"/>
</dbReference>
<dbReference type="SMART" id="SM00386">
    <property type="entry name" value="HAT"/>
    <property type="match status" value="3"/>
</dbReference>
<dbReference type="GO" id="GO:0005737">
    <property type="term" value="C:cytoplasm"/>
    <property type="evidence" value="ECO:0007669"/>
    <property type="project" value="UniProtKB-SubCell"/>
</dbReference>
<dbReference type="Pfam" id="PF05843">
    <property type="entry name" value="Suf"/>
    <property type="match status" value="1"/>
</dbReference>
<comment type="function">
    <text evidence="3">Component of the cleavage factor IA (CFIA) complex, which is involved in the endonucleolytic cleavage during polyadenylation-dependent pre-mRNA 3'-end formation.</text>
</comment>
<dbReference type="PANTHER" id="PTHR19980">
    <property type="entry name" value="RNA CLEAVAGE STIMULATION FACTOR"/>
    <property type="match status" value="1"/>
</dbReference>
<protein>
    <recommendedName>
        <fullName evidence="3">mRNA 3'-end-processing protein RNA14</fullName>
    </recommendedName>
</protein>
<keyword evidence="3" id="KW-0507">mRNA processing</keyword>
<proteinExistence type="predicted"/>
<sequence length="147" mass="17304">MEVGLQSQSTSEYENLHSKLSTNPRIPDAWHRLIRIAEDSQDIASIRTTYDTFLAHYPNNTPAQLQYLDHCLQRGLTADIQNLFKKFLRNSPDVGMWKRYIEFVRGCNSADDQRHHIKRAYEFTIDHIGQDKDSGPIWFDYLTFLRE</sequence>
<organism evidence="5 6">
    <name type="scientific">Gymnopilus dilepis</name>
    <dbReference type="NCBI Taxonomy" id="231916"/>
    <lineage>
        <taxon>Eukaryota</taxon>
        <taxon>Fungi</taxon>
        <taxon>Dikarya</taxon>
        <taxon>Basidiomycota</taxon>
        <taxon>Agaricomycotina</taxon>
        <taxon>Agaricomycetes</taxon>
        <taxon>Agaricomycetidae</taxon>
        <taxon>Agaricales</taxon>
        <taxon>Agaricineae</taxon>
        <taxon>Hymenogastraceae</taxon>
        <taxon>Gymnopilus</taxon>
    </lineage>
</organism>
<dbReference type="AlphaFoldDB" id="A0A409X3H1"/>
<evidence type="ECO:0000256" key="1">
    <source>
        <dbReference type="ARBA" id="ARBA00022737"/>
    </source>
</evidence>
<feature type="non-terminal residue" evidence="5">
    <location>
        <position position="147"/>
    </location>
</feature>
<dbReference type="SUPFAM" id="SSF48452">
    <property type="entry name" value="TPR-like"/>
    <property type="match status" value="1"/>
</dbReference>
<dbReference type="InterPro" id="IPR008847">
    <property type="entry name" value="Suf"/>
</dbReference>
<dbReference type="GO" id="GO:0003729">
    <property type="term" value="F:mRNA binding"/>
    <property type="evidence" value="ECO:0007669"/>
    <property type="project" value="TreeGrafter"/>
</dbReference>
<comment type="caution">
    <text evidence="5">The sequence shown here is derived from an EMBL/GenBank/DDBJ whole genome shotgun (WGS) entry which is preliminary data.</text>
</comment>
<accession>A0A409X3H1</accession>
<dbReference type="EMBL" id="NHYE01004324">
    <property type="protein sequence ID" value="PPQ85308.1"/>
    <property type="molecule type" value="Genomic_DNA"/>
</dbReference>
<gene>
    <name evidence="5" type="ORF">CVT26_001312</name>
</gene>
<evidence type="ECO:0000259" key="4">
    <source>
        <dbReference type="Pfam" id="PF05843"/>
    </source>
</evidence>
<evidence type="ECO:0000313" key="5">
    <source>
        <dbReference type="EMBL" id="PPQ85308.1"/>
    </source>
</evidence>
<keyword evidence="3" id="KW-0963">Cytoplasm</keyword>
<name>A0A409X3H1_9AGAR</name>
<dbReference type="InterPro" id="IPR003107">
    <property type="entry name" value="HAT"/>
</dbReference>
<dbReference type="Gene3D" id="1.25.40.1040">
    <property type="match status" value="1"/>
</dbReference>
<dbReference type="InterPro" id="IPR045243">
    <property type="entry name" value="Rna14-like"/>
</dbReference>
<keyword evidence="2 3" id="KW-0539">Nucleus</keyword>
<comment type="subcellular location">
    <subcellularLocation>
        <location evidence="3">Nucleus</location>
    </subcellularLocation>
    <subcellularLocation>
        <location evidence="3">Cytoplasm</location>
    </subcellularLocation>
    <text evidence="3">Nucleus and/or cytoplasm.</text>
</comment>
<dbReference type="InParanoid" id="A0A409X3H1"/>
<feature type="domain" description="Suppressor of forked" evidence="4">
    <location>
        <begin position="13"/>
        <end position="146"/>
    </location>
</feature>
<dbReference type="GO" id="GO:0005634">
    <property type="term" value="C:nucleus"/>
    <property type="evidence" value="ECO:0007669"/>
    <property type="project" value="UniProtKB-SubCell"/>
</dbReference>
<evidence type="ECO:0000313" key="6">
    <source>
        <dbReference type="Proteomes" id="UP000284706"/>
    </source>
</evidence>
<dbReference type="Proteomes" id="UP000284706">
    <property type="component" value="Unassembled WGS sequence"/>
</dbReference>
<keyword evidence="1" id="KW-0677">Repeat</keyword>
<dbReference type="OrthoDB" id="26282at2759"/>
<reference evidence="5 6" key="1">
    <citation type="journal article" date="2018" name="Evol. Lett.">
        <title>Horizontal gene cluster transfer increased hallucinogenic mushroom diversity.</title>
        <authorList>
            <person name="Reynolds H.T."/>
            <person name="Vijayakumar V."/>
            <person name="Gluck-Thaler E."/>
            <person name="Korotkin H.B."/>
            <person name="Matheny P.B."/>
            <person name="Slot J.C."/>
        </authorList>
    </citation>
    <scope>NUCLEOTIDE SEQUENCE [LARGE SCALE GENOMIC DNA]</scope>
    <source>
        <strain evidence="5 6">SRW20</strain>
    </source>
</reference>
<dbReference type="STRING" id="231916.A0A409X3H1"/>
<evidence type="ECO:0000256" key="3">
    <source>
        <dbReference type="RuleBase" id="RU369035"/>
    </source>
</evidence>
<keyword evidence="6" id="KW-1185">Reference proteome</keyword>